<dbReference type="InterPro" id="IPR012337">
    <property type="entry name" value="RNaseH-like_sf"/>
</dbReference>
<name>A0A1I4QTQ3_9GAMM</name>
<dbReference type="NCBIfam" id="NF033516">
    <property type="entry name" value="transpos_IS3"/>
    <property type="match status" value="1"/>
</dbReference>
<dbReference type="GO" id="GO:0015074">
    <property type="term" value="P:DNA integration"/>
    <property type="evidence" value="ECO:0007669"/>
    <property type="project" value="InterPro"/>
</dbReference>
<dbReference type="EMBL" id="FOUI01000005">
    <property type="protein sequence ID" value="SFM43411.1"/>
    <property type="molecule type" value="Genomic_DNA"/>
</dbReference>
<dbReference type="PANTHER" id="PTHR46889">
    <property type="entry name" value="TRANSPOSASE INSF FOR INSERTION SEQUENCE IS3B-RELATED"/>
    <property type="match status" value="1"/>
</dbReference>
<dbReference type="AlphaFoldDB" id="A0A1I4QTQ3"/>
<evidence type="ECO:0000313" key="4">
    <source>
        <dbReference type="Proteomes" id="UP000243629"/>
    </source>
</evidence>
<dbReference type="Pfam" id="PF00665">
    <property type="entry name" value="rve"/>
    <property type="match status" value="1"/>
</dbReference>
<gene>
    <name evidence="3" type="ORF">SAMN05216217_10538</name>
</gene>
<proteinExistence type="predicted"/>
<dbReference type="InterPro" id="IPR009057">
    <property type="entry name" value="Homeodomain-like_sf"/>
</dbReference>
<evidence type="ECO:0000256" key="1">
    <source>
        <dbReference type="SAM" id="MobiDB-lite"/>
    </source>
</evidence>
<dbReference type="PANTHER" id="PTHR46889:SF4">
    <property type="entry name" value="TRANSPOSASE INSO FOR INSERTION SEQUENCE ELEMENT IS911B-RELATED"/>
    <property type="match status" value="1"/>
</dbReference>
<keyword evidence="4" id="KW-1185">Reference proteome</keyword>
<accession>A0A1I4QTQ3</accession>
<sequence length="354" mass="39966">MISIEDRQHAVELIAVACNEGATLAAACEVVGISIRTHQRWMQTGKLTGDKRPLAERPAPANALTPEEEAEILRQCHRDEFAALPPDQIVIRLMDEEQRYIASVSSFYRVLRKHGQLAHRGRAKARKSQPAPTTHTAITPNQVWSWDCTWLPGPAKGTYYYLVMILDIFSRKVVGWEAFLGESAANSRRVIERAVLAENMVGQPLVLHADNGSPFKGVTLLEKLRDLQIQPSFSRPRVSNDNAFSEALFRTCKYVPNYPVSGFADLSAAQRWVHGFVQWYNYEHRHSGISFVTPMQRHTGEDKAILAKRHALNLAARAAHPERWSGDTRNWHPVTLVSLNPERRVVREVEKIAA</sequence>
<dbReference type="PROSITE" id="PS50994">
    <property type="entry name" value="INTEGRASE"/>
    <property type="match status" value="1"/>
</dbReference>
<dbReference type="InterPro" id="IPR036397">
    <property type="entry name" value="RNaseH_sf"/>
</dbReference>
<dbReference type="InterPro" id="IPR001584">
    <property type="entry name" value="Integrase_cat-core"/>
</dbReference>
<dbReference type="Gene3D" id="3.30.420.10">
    <property type="entry name" value="Ribonuclease H-like superfamily/Ribonuclease H"/>
    <property type="match status" value="1"/>
</dbReference>
<dbReference type="SUPFAM" id="SSF53098">
    <property type="entry name" value="Ribonuclease H-like"/>
    <property type="match status" value="1"/>
</dbReference>
<reference evidence="4" key="1">
    <citation type="submission" date="2016-10" db="EMBL/GenBank/DDBJ databases">
        <authorList>
            <person name="Varghese N."/>
            <person name="Submissions S."/>
        </authorList>
    </citation>
    <scope>NUCLEOTIDE SEQUENCE [LARGE SCALE GENOMIC DNA]</scope>
    <source>
        <strain evidence="4">DSM 24213</strain>
    </source>
</reference>
<dbReference type="InterPro" id="IPR048020">
    <property type="entry name" value="Transpos_IS3"/>
</dbReference>
<dbReference type="GO" id="GO:0003676">
    <property type="term" value="F:nucleic acid binding"/>
    <property type="evidence" value="ECO:0007669"/>
    <property type="project" value="InterPro"/>
</dbReference>
<evidence type="ECO:0000259" key="2">
    <source>
        <dbReference type="PROSITE" id="PS50994"/>
    </source>
</evidence>
<protein>
    <submittedName>
        <fullName evidence="3">Transposase InsO and inactivated derivatives</fullName>
    </submittedName>
</protein>
<organism evidence="3 4">
    <name type="scientific">Halopseudomonas yangmingensis</name>
    <dbReference type="NCBI Taxonomy" id="1720063"/>
    <lineage>
        <taxon>Bacteria</taxon>
        <taxon>Pseudomonadati</taxon>
        <taxon>Pseudomonadota</taxon>
        <taxon>Gammaproteobacteria</taxon>
        <taxon>Pseudomonadales</taxon>
        <taxon>Pseudomonadaceae</taxon>
        <taxon>Halopseudomonas</taxon>
    </lineage>
</organism>
<dbReference type="Proteomes" id="UP000243629">
    <property type="component" value="Unassembled WGS sequence"/>
</dbReference>
<dbReference type="SUPFAM" id="SSF46689">
    <property type="entry name" value="Homeodomain-like"/>
    <property type="match status" value="1"/>
</dbReference>
<dbReference type="STRING" id="1720063.SAMN05216217_10538"/>
<feature type="domain" description="Integrase catalytic" evidence="2">
    <location>
        <begin position="136"/>
        <end position="302"/>
    </location>
</feature>
<dbReference type="InterPro" id="IPR050900">
    <property type="entry name" value="Transposase_IS3/IS150/IS904"/>
</dbReference>
<evidence type="ECO:0000313" key="3">
    <source>
        <dbReference type="EMBL" id="SFM43411.1"/>
    </source>
</evidence>
<feature type="region of interest" description="Disordered" evidence="1">
    <location>
        <begin position="46"/>
        <end position="66"/>
    </location>
</feature>